<organism evidence="1 2">
    <name type="scientific">Zalaria obscura</name>
    <dbReference type="NCBI Taxonomy" id="2024903"/>
    <lineage>
        <taxon>Eukaryota</taxon>
        <taxon>Fungi</taxon>
        <taxon>Dikarya</taxon>
        <taxon>Ascomycota</taxon>
        <taxon>Pezizomycotina</taxon>
        <taxon>Dothideomycetes</taxon>
        <taxon>Dothideomycetidae</taxon>
        <taxon>Dothideales</taxon>
        <taxon>Zalariaceae</taxon>
        <taxon>Zalaria</taxon>
    </lineage>
</organism>
<protein>
    <submittedName>
        <fullName evidence="1">Uncharacterized protein</fullName>
    </submittedName>
</protein>
<evidence type="ECO:0000313" key="2">
    <source>
        <dbReference type="Proteomes" id="UP001320706"/>
    </source>
</evidence>
<name>A0ACC3S8R4_9PEZI</name>
<evidence type="ECO:0000313" key="1">
    <source>
        <dbReference type="EMBL" id="KAK8201957.1"/>
    </source>
</evidence>
<dbReference type="EMBL" id="JAMKPW020000033">
    <property type="protein sequence ID" value="KAK8201957.1"/>
    <property type="molecule type" value="Genomic_DNA"/>
</dbReference>
<keyword evidence="2" id="KW-1185">Reference proteome</keyword>
<sequence length="422" mass="44914">MLRNYNRVSGFPIPIRLAASHLLFDINPPQTSTTQPTTMSTPPPSLPTEMNTQFLPGFNKPYTLTKTALPTISSPYDILIRVDAASYCHTDAVLAAGDMPPNPPSFPHIGCHEYAGTIVQLPSSAPTSEIPKSKFKIGDKVGVPGRSFHPCGTCYECLDTSTPDADEAGYSVYCPNSMNNGISGPGGFREYAVVDARQVALIPSPLSCVETAPLMCAGITIFAAIKKCGLGRGQRVAIMGAGGGLGHIGLQFATKMGLRTLGVDAADGPLEVARGLGTGARIVDARVEDPEEITRQVGAEDGKTERGDMGFDAVIILPESQRAFDFGVKLLRNHGKVVVVSFPSAGFHISAGDVVFRDIQIVGSLVGSNKTLVEMLDFAAKHDVRAIVRRFSLARLNELVEEYHKGGGGKLVVDVDMAMEDQ</sequence>
<dbReference type="Proteomes" id="UP001320706">
    <property type="component" value="Unassembled WGS sequence"/>
</dbReference>
<accession>A0ACC3S8R4</accession>
<comment type="caution">
    <text evidence="1">The sequence shown here is derived from an EMBL/GenBank/DDBJ whole genome shotgun (WGS) entry which is preliminary data.</text>
</comment>
<reference evidence="1" key="1">
    <citation type="submission" date="2024-02" db="EMBL/GenBank/DDBJ databases">
        <title>Metagenome Assembled Genome of Zalaria obscura JY119.</title>
        <authorList>
            <person name="Vighnesh L."/>
            <person name="Jagadeeshwari U."/>
            <person name="Venkata Ramana C."/>
            <person name="Sasikala C."/>
        </authorList>
    </citation>
    <scope>NUCLEOTIDE SEQUENCE</scope>
    <source>
        <strain evidence="1">JY119</strain>
    </source>
</reference>
<gene>
    <name evidence="1" type="ORF">M8818_005482</name>
</gene>
<proteinExistence type="predicted"/>